<sequence>MNQGKPCSSFRGQQDCTPPDRAPVPTLAFVRSSDCHMDSRHFKFHSVTYEVVASLF</sequence>
<proteinExistence type="predicted"/>
<name>A0A4P7MWL0_PYROR</name>
<dbReference type="Proteomes" id="UP000294847">
    <property type="component" value="Chromosome 1"/>
</dbReference>
<accession>A0A4P7MWL0</accession>
<organism evidence="2 3">
    <name type="scientific">Pyricularia oryzae</name>
    <name type="common">Rice blast fungus</name>
    <name type="synonym">Magnaporthe oryzae</name>
    <dbReference type="NCBI Taxonomy" id="318829"/>
    <lineage>
        <taxon>Eukaryota</taxon>
        <taxon>Fungi</taxon>
        <taxon>Dikarya</taxon>
        <taxon>Ascomycota</taxon>
        <taxon>Pezizomycotina</taxon>
        <taxon>Sordariomycetes</taxon>
        <taxon>Sordariomycetidae</taxon>
        <taxon>Magnaporthales</taxon>
        <taxon>Pyriculariaceae</taxon>
        <taxon>Pyricularia</taxon>
    </lineage>
</organism>
<dbReference type="EMBL" id="CP034204">
    <property type="protein sequence ID" value="QBZ54468.1"/>
    <property type="molecule type" value="Genomic_DNA"/>
</dbReference>
<feature type="compositionally biased region" description="Polar residues" evidence="1">
    <location>
        <begin position="1"/>
        <end position="16"/>
    </location>
</feature>
<gene>
    <name evidence="2" type="ORF">PoMZ_10168</name>
</gene>
<evidence type="ECO:0000313" key="3">
    <source>
        <dbReference type="Proteomes" id="UP000294847"/>
    </source>
</evidence>
<protein>
    <submittedName>
        <fullName evidence="2">Uncharacterized protein</fullName>
    </submittedName>
</protein>
<reference evidence="2 3" key="1">
    <citation type="journal article" date="2019" name="Mol. Biol. Evol.">
        <title>Blast fungal genomes show frequent chromosomal changes, gene gains and losses, and effector gene turnover.</title>
        <authorList>
            <person name="Gomez Luciano L.B."/>
            <person name="Jason Tsai I."/>
            <person name="Chuma I."/>
            <person name="Tosa Y."/>
            <person name="Chen Y.H."/>
            <person name="Li J.Y."/>
            <person name="Li M.Y."/>
            <person name="Jade Lu M.Y."/>
            <person name="Nakayashiki H."/>
            <person name="Li W.H."/>
        </authorList>
    </citation>
    <scope>NUCLEOTIDE SEQUENCE [LARGE SCALE GENOMIC DNA]</scope>
    <source>
        <strain evidence="2">MZ5-1-6</strain>
    </source>
</reference>
<feature type="region of interest" description="Disordered" evidence="1">
    <location>
        <begin position="1"/>
        <end position="22"/>
    </location>
</feature>
<dbReference type="AlphaFoldDB" id="A0A4P7MWL0"/>
<evidence type="ECO:0000256" key="1">
    <source>
        <dbReference type="SAM" id="MobiDB-lite"/>
    </source>
</evidence>
<evidence type="ECO:0000313" key="2">
    <source>
        <dbReference type="EMBL" id="QBZ54468.1"/>
    </source>
</evidence>